<feature type="transmembrane region" description="Helical" evidence="7">
    <location>
        <begin position="134"/>
        <end position="157"/>
    </location>
</feature>
<keyword evidence="3" id="KW-1003">Cell membrane</keyword>
<evidence type="ECO:0000256" key="3">
    <source>
        <dbReference type="ARBA" id="ARBA00022475"/>
    </source>
</evidence>
<evidence type="ECO:0000256" key="2">
    <source>
        <dbReference type="ARBA" id="ARBA00022448"/>
    </source>
</evidence>
<evidence type="ECO:0000256" key="5">
    <source>
        <dbReference type="ARBA" id="ARBA00022989"/>
    </source>
</evidence>
<sequence length="176" mass="19660">MSERIERWIQALARLTALAGGLVLTALIIVTVISVTGRALVFAGLAPVPGDFELVEAGTAFAVFAFLPWCHLRRGNAVVEILTMHFSDNLNRLIEMVANFLMLLFAALICWRHWLGTIDKYNYSETTFILQFPIWWAYAAGLFGAVVFVIVAAWCFWRSIREYRTGSSVVIGGELS</sequence>
<gene>
    <name evidence="9" type="ORF">OQ273_22635</name>
</gene>
<dbReference type="AlphaFoldDB" id="A0A9X3UMT0"/>
<keyword evidence="7" id="KW-0997">Cell inner membrane</keyword>
<name>A0A9X3UMT0_9HYPH</name>
<proteinExistence type="inferred from homology"/>
<protein>
    <recommendedName>
        <fullName evidence="7">TRAP transporter small permease protein</fullName>
    </recommendedName>
</protein>
<comment type="function">
    <text evidence="7">Part of the tripartite ATP-independent periplasmic (TRAP) transport system.</text>
</comment>
<accession>A0A9X3UMT0</accession>
<keyword evidence="4 7" id="KW-0812">Transmembrane</keyword>
<dbReference type="RefSeq" id="WP_267993377.1">
    <property type="nucleotide sequence ID" value="NZ_JAPJZI010000002.1"/>
</dbReference>
<comment type="subunit">
    <text evidence="7">The complex comprises the extracytoplasmic solute receptor protein and the two transmembrane proteins.</text>
</comment>
<evidence type="ECO:0000256" key="7">
    <source>
        <dbReference type="RuleBase" id="RU369079"/>
    </source>
</evidence>
<feature type="transmembrane region" description="Helical" evidence="7">
    <location>
        <begin position="93"/>
        <end position="114"/>
    </location>
</feature>
<reference evidence="9" key="1">
    <citation type="submission" date="2022-11" db="EMBL/GenBank/DDBJ databases">
        <title>Draft genome sequence of Hoeflea poritis E7-10 and Hoeflea prorocentri PM5-8, separated from scleractinian coral Porites lutea and marine dinoflagellate.</title>
        <authorList>
            <person name="Zhang G."/>
            <person name="Wei Q."/>
            <person name="Cai L."/>
        </authorList>
    </citation>
    <scope>NUCLEOTIDE SEQUENCE</scope>
    <source>
        <strain evidence="9">PM5-8</strain>
    </source>
</reference>
<dbReference type="Proteomes" id="UP001151234">
    <property type="component" value="Unassembled WGS sequence"/>
</dbReference>
<feature type="transmembrane region" description="Helical" evidence="7">
    <location>
        <begin position="54"/>
        <end position="72"/>
    </location>
</feature>
<dbReference type="EMBL" id="JAPJZI010000002">
    <property type="protein sequence ID" value="MDA5401388.1"/>
    <property type="molecule type" value="Genomic_DNA"/>
</dbReference>
<evidence type="ECO:0000313" key="9">
    <source>
        <dbReference type="EMBL" id="MDA5401388.1"/>
    </source>
</evidence>
<dbReference type="GO" id="GO:0022857">
    <property type="term" value="F:transmembrane transporter activity"/>
    <property type="evidence" value="ECO:0007669"/>
    <property type="project" value="UniProtKB-UniRule"/>
</dbReference>
<evidence type="ECO:0000256" key="6">
    <source>
        <dbReference type="ARBA" id="ARBA00023136"/>
    </source>
</evidence>
<comment type="similarity">
    <text evidence="7">Belongs to the TRAP transporter small permease family.</text>
</comment>
<feature type="transmembrane region" description="Helical" evidence="7">
    <location>
        <begin position="12"/>
        <end position="34"/>
    </location>
</feature>
<keyword evidence="2 7" id="KW-0813">Transport</keyword>
<dbReference type="InterPro" id="IPR055348">
    <property type="entry name" value="DctQ"/>
</dbReference>
<keyword evidence="10" id="KW-1185">Reference proteome</keyword>
<dbReference type="Pfam" id="PF04290">
    <property type="entry name" value="DctQ"/>
    <property type="match status" value="1"/>
</dbReference>
<feature type="domain" description="Tripartite ATP-independent periplasmic transporters DctQ component" evidence="8">
    <location>
        <begin position="27"/>
        <end position="161"/>
    </location>
</feature>
<dbReference type="GO" id="GO:0005886">
    <property type="term" value="C:plasma membrane"/>
    <property type="evidence" value="ECO:0007669"/>
    <property type="project" value="UniProtKB-SubCell"/>
</dbReference>
<comment type="subcellular location">
    <subcellularLocation>
        <location evidence="7">Cell inner membrane</location>
        <topology evidence="7">Multi-pass membrane protein</topology>
    </subcellularLocation>
    <subcellularLocation>
        <location evidence="1">Cell membrane</location>
        <topology evidence="1">Multi-pass membrane protein</topology>
    </subcellularLocation>
</comment>
<keyword evidence="6 7" id="KW-0472">Membrane</keyword>
<evidence type="ECO:0000313" key="10">
    <source>
        <dbReference type="Proteomes" id="UP001151234"/>
    </source>
</evidence>
<evidence type="ECO:0000256" key="4">
    <source>
        <dbReference type="ARBA" id="ARBA00022692"/>
    </source>
</evidence>
<keyword evidence="5 7" id="KW-1133">Transmembrane helix</keyword>
<evidence type="ECO:0000259" key="8">
    <source>
        <dbReference type="Pfam" id="PF04290"/>
    </source>
</evidence>
<evidence type="ECO:0000256" key="1">
    <source>
        <dbReference type="ARBA" id="ARBA00004651"/>
    </source>
</evidence>
<organism evidence="9 10">
    <name type="scientific">Hoeflea prorocentri</name>
    <dbReference type="NCBI Taxonomy" id="1922333"/>
    <lineage>
        <taxon>Bacteria</taxon>
        <taxon>Pseudomonadati</taxon>
        <taxon>Pseudomonadota</taxon>
        <taxon>Alphaproteobacteria</taxon>
        <taxon>Hyphomicrobiales</taxon>
        <taxon>Rhizobiaceae</taxon>
        <taxon>Hoeflea</taxon>
    </lineage>
</organism>
<comment type="caution">
    <text evidence="9">The sequence shown here is derived from an EMBL/GenBank/DDBJ whole genome shotgun (WGS) entry which is preliminary data.</text>
</comment>